<protein>
    <submittedName>
        <fullName evidence="1">Uncharacterized protein</fullName>
    </submittedName>
</protein>
<dbReference type="Proteomes" id="UP000218231">
    <property type="component" value="Unassembled WGS sequence"/>
</dbReference>
<name>A0A2A2M3N2_9BILA</name>
<comment type="caution">
    <text evidence="1">The sequence shown here is derived from an EMBL/GenBank/DDBJ whole genome shotgun (WGS) entry which is preliminary data.</text>
</comment>
<evidence type="ECO:0000313" key="1">
    <source>
        <dbReference type="EMBL" id="PAV93058.1"/>
    </source>
</evidence>
<sequence length="164" mass="17861">MALQTQTTMDAPSLRPLDRANAKRSQVHLRVIRSRWPSIVDRHHVVAIRAFEDQALPAGPAQRLRLDAGGVGRTQEVEQRMIVDGDDIDALVFGEEGRRTAERLLAVDHRADVAGQRHFGERHGNAAVGHVVDGAQLAVDDGVADQVAATPTGRDARRACRSRG</sequence>
<dbReference type="EMBL" id="LIAE01005770">
    <property type="protein sequence ID" value="PAV93058.1"/>
    <property type="molecule type" value="Genomic_DNA"/>
</dbReference>
<proteinExistence type="predicted"/>
<accession>A0A2A2M3N2</accession>
<keyword evidence="2" id="KW-1185">Reference proteome</keyword>
<gene>
    <name evidence="1" type="ORF">WR25_09609</name>
</gene>
<organism evidence="1 2">
    <name type="scientific">Diploscapter pachys</name>
    <dbReference type="NCBI Taxonomy" id="2018661"/>
    <lineage>
        <taxon>Eukaryota</taxon>
        <taxon>Metazoa</taxon>
        <taxon>Ecdysozoa</taxon>
        <taxon>Nematoda</taxon>
        <taxon>Chromadorea</taxon>
        <taxon>Rhabditida</taxon>
        <taxon>Rhabditina</taxon>
        <taxon>Rhabditomorpha</taxon>
        <taxon>Rhabditoidea</taxon>
        <taxon>Rhabditidae</taxon>
        <taxon>Diploscapter</taxon>
    </lineage>
</organism>
<dbReference type="AlphaFoldDB" id="A0A2A2M3N2"/>
<evidence type="ECO:0000313" key="2">
    <source>
        <dbReference type="Proteomes" id="UP000218231"/>
    </source>
</evidence>
<reference evidence="1 2" key="1">
    <citation type="journal article" date="2017" name="Curr. Biol.">
        <title>Genome architecture and evolution of a unichromosomal asexual nematode.</title>
        <authorList>
            <person name="Fradin H."/>
            <person name="Zegar C."/>
            <person name="Gutwein M."/>
            <person name="Lucas J."/>
            <person name="Kovtun M."/>
            <person name="Corcoran D."/>
            <person name="Baugh L.R."/>
            <person name="Kiontke K."/>
            <person name="Gunsalus K."/>
            <person name="Fitch D.H."/>
            <person name="Piano F."/>
        </authorList>
    </citation>
    <scope>NUCLEOTIDE SEQUENCE [LARGE SCALE GENOMIC DNA]</scope>
    <source>
        <strain evidence="1">PF1309</strain>
    </source>
</reference>